<keyword evidence="3 8" id="KW-0812">Transmembrane</keyword>
<accession>A0ABW5JUL3</accession>
<keyword evidence="6" id="KW-0051">Antiviral defense</keyword>
<name>A0ABW5JUL3_9FLAO</name>
<evidence type="ECO:0000313" key="10">
    <source>
        <dbReference type="EMBL" id="MFD2535405.1"/>
    </source>
</evidence>
<comment type="subcellular location">
    <subcellularLocation>
        <location evidence="1">Cell membrane</location>
    </subcellularLocation>
</comment>
<evidence type="ECO:0000313" key="11">
    <source>
        <dbReference type="Proteomes" id="UP001597441"/>
    </source>
</evidence>
<evidence type="ECO:0000256" key="4">
    <source>
        <dbReference type="ARBA" id="ARBA00022741"/>
    </source>
</evidence>
<feature type="transmembrane region" description="Helical" evidence="8">
    <location>
        <begin position="268"/>
        <end position="286"/>
    </location>
</feature>
<evidence type="ECO:0000256" key="1">
    <source>
        <dbReference type="ARBA" id="ARBA00004236"/>
    </source>
</evidence>
<proteinExistence type="predicted"/>
<dbReference type="Proteomes" id="UP001597441">
    <property type="component" value="Unassembled WGS sequence"/>
</dbReference>
<dbReference type="InterPro" id="IPR043760">
    <property type="entry name" value="PycTM_dom"/>
</dbReference>
<keyword evidence="11" id="KW-1185">Reference proteome</keyword>
<keyword evidence="7 8" id="KW-0472">Membrane</keyword>
<dbReference type="Pfam" id="PF18967">
    <property type="entry name" value="PycTM"/>
    <property type="match status" value="1"/>
</dbReference>
<dbReference type="RefSeq" id="WP_388017833.1">
    <property type="nucleotide sequence ID" value="NZ_JBHUDT010000003.1"/>
</dbReference>
<gene>
    <name evidence="10" type="ORF">ACFSQS_09865</name>
</gene>
<dbReference type="EMBL" id="JBHULK010000003">
    <property type="protein sequence ID" value="MFD2535405.1"/>
    <property type="molecule type" value="Genomic_DNA"/>
</dbReference>
<feature type="domain" description="Pycsar effector protein" evidence="9">
    <location>
        <begin position="247"/>
        <end position="404"/>
    </location>
</feature>
<evidence type="ECO:0000256" key="2">
    <source>
        <dbReference type="ARBA" id="ARBA00022475"/>
    </source>
</evidence>
<feature type="transmembrane region" description="Helical" evidence="8">
    <location>
        <begin position="389"/>
        <end position="408"/>
    </location>
</feature>
<keyword evidence="5 8" id="KW-1133">Transmembrane helix</keyword>
<evidence type="ECO:0000256" key="8">
    <source>
        <dbReference type="SAM" id="Phobius"/>
    </source>
</evidence>
<keyword evidence="4" id="KW-0547">Nucleotide-binding</keyword>
<comment type="caution">
    <text evidence="10">The sequence shown here is derived from an EMBL/GenBank/DDBJ whole genome shotgun (WGS) entry which is preliminary data.</text>
</comment>
<evidence type="ECO:0000256" key="3">
    <source>
        <dbReference type="ARBA" id="ARBA00022692"/>
    </source>
</evidence>
<reference evidence="11" key="1">
    <citation type="journal article" date="2019" name="Int. J. Syst. Evol. Microbiol.">
        <title>The Global Catalogue of Microorganisms (GCM) 10K type strain sequencing project: providing services to taxonomists for standard genome sequencing and annotation.</title>
        <authorList>
            <consortium name="The Broad Institute Genomics Platform"/>
            <consortium name="The Broad Institute Genome Sequencing Center for Infectious Disease"/>
            <person name="Wu L."/>
            <person name="Ma J."/>
        </authorList>
    </citation>
    <scope>NUCLEOTIDE SEQUENCE [LARGE SCALE GENOMIC DNA]</scope>
    <source>
        <strain evidence="11">KCTC 42903</strain>
    </source>
</reference>
<evidence type="ECO:0000256" key="7">
    <source>
        <dbReference type="ARBA" id="ARBA00023136"/>
    </source>
</evidence>
<organism evidence="10 11">
    <name type="scientific">Gelatiniphilus marinus</name>
    <dbReference type="NCBI Taxonomy" id="1759464"/>
    <lineage>
        <taxon>Bacteria</taxon>
        <taxon>Pseudomonadati</taxon>
        <taxon>Bacteroidota</taxon>
        <taxon>Flavobacteriia</taxon>
        <taxon>Flavobacteriales</taxon>
        <taxon>Flavobacteriaceae</taxon>
        <taxon>Gelatiniphilus</taxon>
    </lineage>
</organism>
<sequence>MKVNTNISQIVNNIKDYTFEIIDKESDKNLYTTISRVYRIEKNINTIIKEDKIENIDIDCLYLANYVLNIEQATTKANTLNFKDSETSINEILDSLRLKFKLNSETVNRVKTIIIESFPFNETKLLESKIISDANIMDFAGNQGRDRLKKMYEQMILKDFKLSKSNWYDTLIGILDAYRITTHFGQTHVQPSIDKLYKSLRKERKDHKNHTNLILQKELKISDQEIKKLKKDIGKIKGRDDRGIQTLFRNTSRNHYTLNKMVDGKARIMITINSIILSLILGGIIGKSSNEVVLNIPSIIFAVTNLISIAFAIISITPNKTQGNFTEEDIRSKKGNLLYFGNFHNMHYRDFEWAFLQLLQDKDYLYTSMIKDFYYQGQILQVKNKLIRISLYSFLIGLVAAIASHFIIHWL</sequence>
<evidence type="ECO:0000259" key="9">
    <source>
        <dbReference type="Pfam" id="PF18967"/>
    </source>
</evidence>
<evidence type="ECO:0000256" key="5">
    <source>
        <dbReference type="ARBA" id="ARBA00022989"/>
    </source>
</evidence>
<evidence type="ECO:0000256" key="6">
    <source>
        <dbReference type="ARBA" id="ARBA00023118"/>
    </source>
</evidence>
<keyword evidence="2" id="KW-1003">Cell membrane</keyword>
<protein>
    <submittedName>
        <fullName evidence="10">Pycsar system effector family protein</fullName>
    </submittedName>
</protein>
<feature type="transmembrane region" description="Helical" evidence="8">
    <location>
        <begin position="292"/>
        <end position="314"/>
    </location>
</feature>